<accession>A0A8T2K3J0</accession>
<keyword evidence="13" id="KW-0675">Receptor</keyword>
<evidence type="ECO:0000256" key="11">
    <source>
        <dbReference type="ARBA" id="ARBA00023136"/>
    </source>
</evidence>
<evidence type="ECO:0000256" key="17">
    <source>
        <dbReference type="SAM" id="MobiDB-lite"/>
    </source>
</evidence>
<name>A0A8T2K3J0_9PIPI</name>
<reference evidence="21" key="1">
    <citation type="thesis" date="2020" institute="ProQuest LLC" country="789 East Eisenhower Parkway, Ann Arbor, MI, USA">
        <title>Comparative Genomics and Chromosome Evolution.</title>
        <authorList>
            <person name="Mudd A.B."/>
        </authorList>
    </citation>
    <scope>NUCLEOTIDE SEQUENCE</scope>
    <source>
        <strain evidence="21">Female2</strain>
        <tissue evidence="21">Blood</tissue>
    </source>
</reference>
<evidence type="ECO:0000256" key="6">
    <source>
        <dbReference type="ARBA" id="ARBA00022729"/>
    </source>
</evidence>
<keyword evidence="3" id="KW-0796">Tight junction</keyword>
<feature type="domain" description="Ig-like" evidence="20">
    <location>
        <begin position="140"/>
        <end position="213"/>
    </location>
</feature>
<dbReference type="GO" id="GO:0014704">
    <property type="term" value="C:intercalated disc"/>
    <property type="evidence" value="ECO:0007669"/>
    <property type="project" value="TreeGrafter"/>
</dbReference>
<dbReference type="PROSITE" id="PS50835">
    <property type="entry name" value="IG_LIKE"/>
    <property type="match status" value="2"/>
</dbReference>
<dbReference type="FunFam" id="2.60.40.10:FF:000095">
    <property type="entry name" value="immunoglobulin superfamily member 11 isoform X1"/>
    <property type="match status" value="1"/>
</dbReference>
<evidence type="ECO:0000256" key="3">
    <source>
        <dbReference type="ARBA" id="ARBA00022427"/>
    </source>
</evidence>
<keyword evidence="14" id="KW-0325">Glycoprotein</keyword>
<dbReference type="GO" id="GO:0005923">
    <property type="term" value="C:bicellular tight junction"/>
    <property type="evidence" value="ECO:0007669"/>
    <property type="project" value="UniProtKB-SubCell"/>
</dbReference>
<dbReference type="SUPFAM" id="SSF48726">
    <property type="entry name" value="Immunoglobulin"/>
    <property type="match status" value="2"/>
</dbReference>
<keyword evidence="4" id="KW-1003">Cell membrane</keyword>
<dbReference type="InterPro" id="IPR013783">
    <property type="entry name" value="Ig-like_fold"/>
</dbReference>
<evidence type="ECO:0000256" key="2">
    <source>
        <dbReference type="ARBA" id="ARBA00004536"/>
    </source>
</evidence>
<evidence type="ECO:0000256" key="8">
    <source>
        <dbReference type="ARBA" id="ARBA00022889"/>
    </source>
</evidence>
<evidence type="ECO:0000256" key="18">
    <source>
        <dbReference type="SAM" id="Phobius"/>
    </source>
</evidence>
<dbReference type="Pfam" id="PF07686">
    <property type="entry name" value="V-set"/>
    <property type="match status" value="1"/>
</dbReference>
<dbReference type="AlphaFoldDB" id="A0A8T2K3J0"/>
<feature type="compositionally biased region" description="Low complexity" evidence="17">
    <location>
        <begin position="293"/>
        <end position="306"/>
    </location>
</feature>
<keyword evidence="5 18" id="KW-0812">Transmembrane</keyword>
<feature type="chain" id="PRO_5035740118" description="Ig-like domain-containing protein" evidence="19">
    <location>
        <begin position="19"/>
        <end position="364"/>
    </location>
</feature>
<feature type="signal peptide" evidence="19">
    <location>
        <begin position="1"/>
        <end position="18"/>
    </location>
</feature>
<dbReference type="Gene3D" id="2.60.40.10">
    <property type="entry name" value="Immunoglobulins"/>
    <property type="match status" value="2"/>
</dbReference>
<keyword evidence="7" id="KW-0677">Repeat</keyword>
<evidence type="ECO:0000313" key="21">
    <source>
        <dbReference type="EMBL" id="KAG8450344.1"/>
    </source>
</evidence>
<dbReference type="InterPro" id="IPR013106">
    <property type="entry name" value="Ig_V-set"/>
</dbReference>
<evidence type="ECO:0000313" key="22">
    <source>
        <dbReference type="Proteomes" id="UP000812440"/>
    </source>
</evidence>
<evidence type="ECO:0000256" key="13">
    <source>
        <dbReference type="ARBA" id="ARBA00023170"/>
    </source>
</evidence>
<evidence type="ECO:0000256" key="14">
    <source>
        <dbReference type="ARBA" id="ARBA00023180"/>
    </source>
</evidence>
<dbReference type="InterPro" id="IPR007110">
    <property type="entry name" value="Ig-like_dom"/>
</dbReference>
<dbReference type="Pfam" id="PF13927">
    <property type="entry name" value="Ig_3"/>
    <property type="match status" value="1"/>
</dbReference>
<feature type="compositionally biased region" description="Basic and acidic residues" evidence="17">
    <location>
        <begin position="269"/>
        <end position="279"/>
    </location>
</feature>
<dbReference type="CDD" id="cd00096">
    <property type="entry name" value="Ig"/>
    <property type="match status" value="1"/>
</dbReference>
<keyword evidence="22" id="KW-1185">Reference proteome</keyword>
<dbReference type="PANTHER" id="PTHR44468">
    <property type="entry name" value="COXSACKIEVIRUS AND ADENOVIRUS RECEPTOR-RELATED"/>
    <property type="match status" value="1"/>
</dbReference>
<dbReference type="InterPro" id="IPR036179">
    <property type="entry name" value="Ig-like_dom_sf"/>
</dbReference>
<dbReference type="GO" id="GO:0005912">
    <property type="term" value="C:adherens junction"/>
    <property type="evidence" value="ECO:0007669"/>
    <property type="project" value="UniProtKB-SubCell"/>
</dbReference>
<evidence type="ECO:0000256" key="1">
    <source>
        <dbReference type="ARBA" id="ARBA00004435"/>
    </source>
</evidence>
<comment type="subcellular location">
    <subcellularLocation>
        <location evidence="16">Basolateral cell membrane</location>
        <topology evidence="16">Single-pass type I membrane protein</topology>
    </subcellularLocation>
    <subcellularLocation>
        <location evidence="2">Cell junction</location>
        <location evidence="2">Adherens junction</location>
    </subcellularLocation>
    <subcellularLocation>
        <location evidence="1">Cell junction</location>
        <location evidence="1">Tight junction</location>
    </subcellularLocation>
</comment>
<dbReference type="SMART" id="SM00408">
    <property type="entry name" value="IGc2"/>
    <property type="match status" value="2"/>
</dbReference>
<feature type="transmembrane region" description="Helical" evidence="18">
    <location>
        <begin position="236"/>
        <end position="258"/>
    </location>
</feature>
<evidence type="ECO:0000256" key="5">
    <source>
        <dbReference type="ARBA" id="ARBA00022692"/>
    </source>
</evidence>
<evidence type="ECO:0000256" key="10">
    <source>
        <dbReference type="ARBA" id="ARBA00022989"/>
    </source>
</evidence>
<gene>
    <name evidence="21" type="ORF">GDO86_002845</name>
</gene>
<proteinExistence type="predicted"/>
<feature type="region of interest" description="Disordered" evidence="17">
    <location>
        <begin position="269"/>
        <end position="338"/>
    </location>
</feature>
<keyword evidence="11 18" id="KW-0472">Membrane</keyword>
<keyword evidence="9" id="KW-0965">Cell junction</keyword>
<keyword evidence="10 18" id="KW-1133">Transmembrane helix</keyword>
<keyword evidence="8" id="KW-0130">Cell adhesion</keyword>
<evidence type="ECO:0000256" key="15">
    <source>
        <dbReference type="ARBA" id="ARBA00023319"/>
    </source>
</evidence>
<evidence type="ECO:0000256" key="9">
    <source>
        <dbReference type="ARBA" id="ARBA00022949"/>
    </source>
</evidence>
<evidence type="ECO:0000259" key="20">
    <source>
        <dbReference type="PROSITE" id="PS50835"/>
    </source>
</evidence>
<evidence type="ECO:0000256" key="7">
    <source>
        <dbReference type="ARBA" id="ARBA00022737"/>
    </source>
</evidence>
<comment type="caution">
    <text evidence="21">The sequence shown here is derived from an EMBL/GenBank/DDBJ whole genome shotgun (WGS) entry which is preliminary data.</text>
</comment>
<sequence>MGPFPCVLLALCVASARALQLLATDQKTIVIPQGDKVVLSCKFIVGPEDTGTLDIEWSLVAPDTQQADQYIITYTGDKMYSIYEGLKDRVHFVSVEPQNGDASIEIINAKQADSGTYQCKVKKVPGVQSQKTVLTVLVKPAKVNCFIDGPQEIGRDLSLKCQAKEGTAPLTYMWQKLSGSSSPVLQSDATTGILTVKNASQDYSGTYRCLATNRVGNDECLVILNVLPPSNVAGKIAGAIIGTLLGLAVLGLIIFCCCRKQKEKKYEKEVQHEIREDVAPPKSRNSTARSYIGSNHSSLGSLSPSNIEGYSKSPYNKVPSSEEYEHPPSQAPNFVSSKVAGPNLSRMGAIPVMIPAQNKDGSVV</sequence>
<dbReference type="Proteomes" id="UP000812440">
    <property type="component" value="Chromosome 2"/>
</dbReference>
<dbReference type="GO" id="GO:0050839">
    <property type="term" value="F:cell adhesion molecule binding"/>
    <property type="evidence" value="ECO:0007669"/>
    <property type="project" value="TreeGrafter"/>
</dbReference>
<dbReference type="GO" id="GO:0034109">
    <property type="term" value="P:homotypic cell-cell adhesion"/>
    <property type="evidence" value="ECO:0007669"/>
    <property type="project" value="TreeGrafter"/>
</dbReference>
<evidence type="ECO:0000256" key="19">
    <source>
        <dbReference type="SAM" id="SignalP"/>
    </source>
</evidence>
<evidence type="ECO:0000256" key="4">
    <source>
        <dbReference type="ARBA" id="ARBA00022475"/>
    </source>
</evidence>
<keyword evidence="15" id="KW-0393">Immunoglobulin domain</keyword>
<keyword evidence="12" id="KW-1015">Disulfide bond</keyword>
<evidence type="ECO:0000256" key="16">
    <source>
        <dbReference type="ARBA" id="ARBA00023768"/>
    </source>
</evidence>
<dbReference type="PANTHER" id="PTHR44468:SF3">
    <property type="entry name" value="COXSACKIEVIRUS AND ADENOVIRUS RECEPTOR"/>
    <property type="match status" value="1"/>
</dbReference>
<organism evidence="21 22">
    <name type="scientific">Hymenochirus boettgeri</name>
    <name type="common">Congo dwarf clawed frog</name>
    <dbReference type="NCBI Taxonomy" id="247094"/>
    <lineage>
        <taxon>Eukaryota</taxon>
        <taxon>Metazoa</taxon>
        <taxon>Chordata</taxon>
        <taxon>Craniata</taxon>
        <taxon>Vertebrata</taxon>
        <taxon>Euteleostomi</taxon>
        <taxon>Amphibia</taxon>
        <taxon>Batrachia</taxon>
        <taxon>Anura</taxon>
        <taxon>Pipoidea</taxon>
        <taxon>Pipidae</taxon>
        <taxon>Pipinae</taxon>
        <taxon>Hymenochirus</taxon>
    </lineage>
</organism>
<feature type="domain" description="Ig-like" evidence="20">
    <location>
        <begin position="5"/>
        <end position="135"/>
    </location>
</feature>
<dbReference type="SMART" id="SM00409">
    <property type="entry name" value="IG"/>
    <property type="match status" value="2"/>
</dbReference>
<dbReference type="InterPro" id="IPR003599">
    <property type="entry name" value="Ig_sub"/>
</dbReference>
<dbReference type="InterPro" id="IPR052307">
    <property type="entry name" value="EJ_Adhesion_Regulator"/>
</dbReference>
<dbReference type="OrthoDB" id="8902063at2759"/>
<dbReference type="GO" id="GO:0016323">
    <property type="term" value="C:basolateral plasma membrane"/>
    <property type="evidence" value="ECO:0007669"/>
    <property type="project" value="UniProtKB-SubCell"/>
</dbReference>
<evidence type="ECO:0000256" key="12">
    <source>
        <dbReference type="ARBA" id="ARBA00023157"/>
    </source>
</evidence>
<keyword evidence="6 19" id="KW-0732">Signal</keyword>
<protein>
    <recommendedName>
        <fullName evidence="20">Ig-like domain-containing protein</fullName>
    </recommendedName>
</protein>
<dbReference type="InterPro" id="IPR003598">
    <property type="entry name" value="Ig_sub2"/>
</dbReference>
<dbReference type="EMBL" id="JAACNH010000002">
    <property type="protein sequence ID" value="KAG8450344.1"/>
    <property type="molecule type" value="Genomic_DNA"/>
</dbReference>